<keyword evidence="7" id="KW-1185">Reference proteome</keyword>
<dbReference type="SUPFAM" id="SSF47413">
    <property type="entry name" value="lambda repressor-like DNA-binding domains"/>
    <property type="match status" value="1"/>
</dbReference>
<dbReference type="GO" id="GO:0000976">
    <property type="term" value="F:transcription cis-regulatory region binding"/>
    <property type="evidence" value="ECO:0007669"/>
    <property type="project" value="TreeGrafter"/>
</dbReference>
<dbReference type="Pfam" id="PF00356">
    <property type="entry name" value="LacI"/>
    <property type="match status" value="1"/>
</dbReference>
<dbReference type="PATRIC" id="fig|688269.3.peg.1604"/>
<evidence type="ECO:0000256" key="1">
    <source>
        <dbReference type="ARBA" id="ARBA00023015"/>
    </source>
</evidence>
<dbReference type="Proteomes" id="UP000006804">
    <property type="component" value="Chromosome"/>
</dbReference>
<dbReference type="STRING" id="688269.Theth_1555"/>
<dbReference type="SMART" id="SM00354">
    <property type="entry name" value="HTH_LACI"/>
    <property type="match status" value="1"/>
</dbReference>
<dbReference type="InterPro" id="IPR028082">
    <property type="entry name" value="Peripla_BP_I"/>
</dbReference>
<dbReference type="InterPro" id="IPR010982">
    <property type="entry name" value="Lambda_DNA-bd_dom_sf"/>
</dbReference>
<dbReference type="PANTHER" id="PTHR30146:SF154">
    <property type="entry name" value="TRANSCRIPTION REGULATOR, MEMBER OF GALR FAMILY"/>
    <property type="match status" value="1"/>
</dbReference>
<dbReference type="PROSITE" id="PS00356">
    <property type="entry name" value="HTH_LACI_1"/>
    <property type="match status" value="1"/>
</dbReference>
<dbReference type="OrthoDB" id="47944at2"/>
<dbReference type="EMBL" id="CP002351">
    <property type="protein sequence ID" value="AEH51608.1"/>
    <property type="molecule type" value="Genomic_DNA"/>
</dbReference>
<dbReference type="KEGG" id="tta:Theth_1555"/>
<keyword evidence="2" id="KW-0238">DNA-binding</keyword>
<keyword evidence="3" id="KW-0804">Transcription</keyword>
<reference evidence="6 7" key="1">
    <citation type="submission" date="2010-11" db="EMBL/GenBank/DDBJ databases">
        <title>The complete genome of Thermotoga thermarum DSM 5069.</title>
        <authorList>
            <consortium name="US DOE Joint Genome Institute (JGI-PGF)"/>
            <person name="Lucas S."/>
            <person name="Copeland A."/>
            <person name="Lapidus A."/>
            <person name="Bruce D."/>
            <person name="Goodwin L."/>
            <person name="Pitluck S."/>
            <person name="Kyrpides N."/>
            <person name="Mavromatis K."/>
            <person name="Ivanova N."/>
            <person name="Zeytun A."/>
            <person name="Brettin T."/>
            <person name="Detter J.C."/>
            <person name="Tapia R."/>
            <person name="Han C."/>
            <person name="Land M."/>
            <person name="Hauser L."/>
            <person name="Markowitz V."/>
            <person name="Cheng J.-F."/>
            <person name="Hugenholtz P."/>
            <person name="Woyke T."/>
            <person name="Wu D."/>
            <person name="Spring S."/>
            <person name="Schroeder M."/>
            <person name="Brambilla E."/>
            <person name="Klenk H.-P."/>
            <person name="Eisen J.A."/>
        </authorList>
    </citation>
    <scope>NUCLEOTIDE SEQUENCE [LARGE SCALE GENOMIC DNA]</scope>
    <source>
        <strain evidence="6 7">DSM 5069</strain>
    </source>
</reference>
<dbReference type="CDD" id="cd01392">
    <property type="entry name" value="HTH_LacI"/>
    <property type="match status" value="1"/>
</dbReference>
<evidence type="ECO:0000259" key="5">
    <source>
        <dbReference type="PROSITE" id="PS50943"/>
    </source>
</evidence>
<dbReference type="PANTHER" id="PTHR30146">
    <property type="entry name" value="LACI-RELATED TRANSCRIPTIONAL REPRESSOR"/>
    <property type="match status" value="1"/>
</dbReference>
<dbReference type="Gene3D" id="3.40.50.2300">
    <property type="match status" value="2"/>
</dbReference>
<dbReference type="InterPro" id="IPR046335">
    <property type="entry name" value="LacI/GalR-like_sensor"/>
</dbReference>
<dbReference type="Pfam" id="PF13377">
    <property type="entry name" value="Peripla_BP_3"/>
    <property type="match status" value="1"/>
</dbReference>
<dbReference type="PRINTS" id="PR00036">
    <property type="entry name" value="HTHLACI"/>
</dbReference>
<dbReference type="PROSITE" id="PS50943">
    <property type="entry name" value="HTH_CROC1"/>
    <property type="match status" value="1"/>
</dbReference>
<dbReference type="Gene3D" id="1.10.260.40">
    <property type="entry name" value="lambda repressor-like DNA-binding domains"/>
    <property type="match status" value="1"/>
</dbReference>
<sequence length="318" mass="36399">MPTIKDVAQKAGVSIATVSRFLNGSGYVSEEVKLKLIQVINELGYKRKYTAHILASRKKRKVAMVISERIKQLLNTDIGYFYKVIVESIQQNAETFHFEISLLDLRRVEKFDGYLLIGSDALEQDVQEYKRLGKVVLVDHHVEGLMVDSVVSAGADAATFLVNRFLEMGKKRIIHVHGPLKYYGFRDRYQGYVNTMQKYGLLPITFEYDDLHDDIEPVVKKILANYEPDVIFCSNDVIALRVMEKLKAFGYEIPKKISVVGFDDIPEAERLGLTTFHVDKYEMGVTAVRRLYDLLVGHNVQPRKICLHAYFVKRNSSL</sequence>
<dbReference type="InterPro" id="IPR001387">
    <property type="entry name" value="Cro/C1-type_HTH"/>
</dbReference>
<keyword evidence="1" id="KW-0805">Transcription regulation</keyword>
<dbReference type="SUPFAM" id="SSF53822">
    <property type="entry name" value="Periplasmic binding protein-like I"/>
    <property type="match status" value="1"/>
</dbReference>
<protein>
    <submittedName>
        <fullName evidence="6">Transcriptional regulator, LacI family</fullName>
    </submittedName>
</protein>
<feature type="domain" description="HTH cro/C1-type" evidence="5">
    <location>
        <begin position="3"/>
        <end position="46"/>
    </location>
</feature>
<dbReference type="InterPro" id="IPR000843">
    <property type="entry name" value="HTH_LacI"/>
</dbReference>
<evidence type="ECO:0000256" key="2">
    <source>
        <dbReference type="ARBA" id="ARBA00023125"/>
    </source>
</evidence>
<gene>
    <name evidence="6" type="ORF">Theth_1555</name>
</gene>
<name>F7YXC5_9THEM</name>
<dbReference type="GO" id="GO:0003700">
    <property type="term" value="F:DNA-binding transcription factor activity"/>
    <property type="evidence" value="ECO:0007669"/>
    <property type="project" value="TreeGrafter"/>
</dbReference>
<dbReference type="eggNOG" id="COG1609">
    <property type="taxonomic scope" value="Bacteria"/>
</dbReference>
<organism evidence="6 7">
    <name type="scientific">Pseudothermotoga thermarum DSM 5069</name>
    <dbReference type="NCBI Taxonomy" id="688269"/>
    <lineage>
        <taxon>Bacteria</taxon>
        <taxon>Thermotogati</taxon>
        <taxon>Thermotogota</taxon>
        <taxon>Thermotogae</taxon>
        <taxon>Thermotogales</taxon>
        <taxon>Thermotogaceae</taxon>
        <taxon>Pseudothermotoga</taxon>
    </lineage>
</organism>
<dbReference type="AlphaFoldDB" id="F7YXC5"/>
<feature type="domain" description="HTH lacI-type" evidence="4">
    <location>
        <begin position="2"/>
        <end position="56"/>
    </location>
</feature>
<evidence type="ECO:0000313" key="7">
    <source>
        <dbReference type="Proteomes" id="UP000006804"/>
    </source>
</evidence>
<evidence type="ECO:0000313" key="6">
    <source>
        <dbReference type="EMBL" id="AEH51608.1"/>
    </source>
</evidence>
<dbReference type="PROSITE" id="PS50932">
    <property type="entry name" value="HTH_LACI_2"/>
    <property type="match status" value="1"/>
</dbReference>
<dbReference type="CDD" id="cd06267">
    <property type="entry name" value="PBP1_LacI_sugar_binding-like"/>
    <property type="match status" value="1"/>
</dbReference>
<dbReference type="RefSeq" id="WP_013932820.1">
    <property type="nucleotide sequence ID" value="NC_015707.1"/>
</dbReference>
<proteinExistence type="predicted"/>
<evidence type="ECO:0000259" key="4">
    <source>
        <dbReference type="PROSITE" id="PS50932"/>
    </source>
</evidence>
<evidence type="ECO:0000256" key="3">
    <source>
        <dbReference type="ARBA" id="ARBA00023163"/>
    </source>
</evidence>
<accession>F7YXC5</accession>
<dbReference type="HOGENOM" id="CLU_037628_6_0_0"/>